<dbReference type="Gene3D" id="3.40.50.720">
    <property type="entry name" value="NAD(P)-binding Rossmann-like Domain"/>
    <property type="match status" value="1"/>
</dbReference>
<gene>
    <name evidence="2" type="ORF">FHS29_004532</name>
</gene>
<protein>
    <submittedName>
        <fullName evidence="2">Uncharacterized protein YbjT (DUF2867 family)</fullName>
    </submittedName>
</protein>
<dbReference type="Pfam" id="PF13460">
    <property type="entry name" value="NAD_binding_10"/>
    <property type="match status" value="1"/>
</dbReference>
<sequence length="281" mass="29645">MTHNPILVLGGTGKVGRRVVSRLHALRAPVRVPTRSGPVRFDWTDDTTWAPVLDGARAVFVVALDGHLFTGPFVARARELGVERVVLLSGRGVDVPGYVPPGSPLGATHIAGEAAVRALDVDWTILRPGWFAQNFSEGFFRDAVRAGELRLPAGDGAVSYVDADDIADVAAAALTGPGHAGQTYELSGPRALTMAEVAAGITAATGRRIRYVALTPEEFIAELVASGWSPADARDYDTVIAPIRDDLDSHISDGVHRALGRPARDFAAFASAATWPEPGGE</sequence>
<evidence type="ECO:0000313" key="3">
    <source>
        <dbReference type="Proteomes" id="UP000547510"/>
    </source>
</evidence>
<dbReference type="RefSeq" id="WP_184693466.1">
    <property type="nucleotide sequence ID" value="NZ_JACHJN010000007.1"/>
</dbReference>
<dbReference type="PANTHER" id="PTHR43162:SF1">
    <property type="entry name" value="PRESTALK A DIFFERENTIATION PROTEIN A"/>
    <property type="match status" value="1"/>
</dbReference>
<dbReference type="InterPro" id="IPR036291">
    <property type="entry name" value="NAD(P)-bd_dom_sf"/>
</dbReference>
<dbReference type="PANTHER" id="PTHR43162">
    <property type="match status" value="1"/>
</dbReference>
<proteinExistence type="predicted"/>
<dbReference type="InterPro" id="IPR051604">
    <property type="entry name" value="Ergot_Alk_Oxidoreductase"/>
</dbReference>
<feature type="domain" description="NAD(P)-binding" evidence="1">
    <location>
        <begin position="10"/>
        <end position="176"/>
    </location>
</feature>
<name>A0A841CNI3_9PSEU</name>
<dbReference type="EMBL" id="JACHJN010000007">
    <property type="protein sequence ID" value="MBB5957924.1"/>
    <property type="molecule type" value="Genomic_DNA"/>
</dbReference>
<evidence type="ECO:0000313" key="2">
    <source>
        <dbReference type="EMBL" id="MBB5957924.1"/>
    </source>
</evidence>
<organism evidence="2 3">
    <name type="scientific">Saccharothrix tamanrassetensis</name>
    <dbReference type="NCBI Taxonomy" id="1051531"/>
    <lineage>
        <taxon>Bacteria</taxon>
        <taxon>Bacillati</taxon>
        <taxon>Actinomycetota</taxon>
        <taxon>Actinomycetes</taxon>
        <taxon>Pseudonocardiales</taxon>
        <taxon>Pseudonocardiaceae</taxon>
        <taxon>Saccharothrix</taxon>
    </lineage>
</organism>
<comment type="caution">
    <text evidence="2">The sequence shown here is derived from an EMBL/GenBank/DDBJ whole genome shotgun (WGS) entry which is preliminary data.</text>
</comment>
<dbReference type="Gene3D" id="3.90.25.10">
    <property type="entry name" value="UDP-galactose 4-epimerase, domain 1"/>
    <property type="match status" value="1"/>
</dbReference>
<reference evidence="2 3" key="1">
    <citation type="submission" date="2020-08" db="EMBL/GenBank/DDBJ databases">
        <title>Genomic Encyclopedia of Type Strains, Phase III (KMG-III): the genomes of soil and plant-associated and newly described type strains.</title>
        <authorList>
            <person name="Whitman W."/>
        </authorList>
    </citation>
    <scope>NUCLEOTIDE SEQUENCE [LARGE SCALE GENOMIC DNA]</scope>
    <source>
        <strain evidence="2 3">CECT 8640</strain>
    </source>
</reference>
<dbReference type="Proteomes" id="UP000547510">
    <property type="component" value="Unassembled WGS sequence"/>
</dbReference>
<dbReference type="InterPro" id="IPR016040">
    <property type="entry name" value="NAD(P)-bd_dom"/>
</dbReference>
<dbReference type="SUPFAM" id="SSF51735">
    <property type="entry name" value="NAD(P)-binding Rossmann-fold domains"/>
    <property type="match status" value="1"/>
</dbReference>
<dbReference type="AlphaFoldDB" id="A0A841CNI3"/>
<evidence type="ECO:0000259" key="1">
    <source>
        <dbReference type="Pfam" id="PF13460"/>
    </source>
</evidence>
<keyword evidence="3" id="KW-1185">Reference proteome</keyword>
<accession>A0A841CNI3</accession>